<name>A0A6S7K5B2_PARCT</name>
<accession>A0A6S7K5B2</accession>
<sequence length="190" mass="23190">MTTKRCRCPKKERGRRFRRFGKRDVEENPRRSYRWYMKSSLHRKESKKLDNYGRHLKKESSAKYYKKMSAKSFQDQWKRLNSRIQASQKRLSELRSKKKSLTTMMYRETSKPQKTTCRCVNGKAVQYEKVKINQKIPNKKLSKKERKRLYRIKKKGTCKVPAVNCFLHTNHHWKTEPLWKSRFKYFLSTI</sequence>
<organism evidence="1 2">
    <name type="scientific">Paramuricea clavata</name>
    <name type="common">Red gorgonian</name>
    <name type="synonym">Violescent sea-whip</name>
    <dbReference type="NCBI Taxonomy" id="317549"/>
    <lineage>
        <taxon>Eukaryota</taxon>
        <taxon>Metazoa</taxon>
        <taxon>Cnidaria</taxon>
        <taxon>Anthozoa</taxon>
        <taxon>Octocorallia</taxon>
        <taxon>Malacalcyonacea</taxon>
        <taxon>Plexauridae</taxon>
        <taxon>Paramuricea</taxon>
    </lineage>
</organism>
<proteinExistence type="predicted"/>
<dbReference type="EMBL" id="CACRXK020024284">
    <property type="protein sequence ID" value="CAB4038501.1"/>
    <property type="molecule type" value="Genomic_DNA"/>
</dbReference>
<keyword evidence="2" id="KW-1185">Reference proteome</keyword>
<dbReference type="Proteomes" id="UP001152795">
    <property type="component" value="Unassembled WGS sequence"/>
</dbReference>
<evidence type="ECO:0000313" key="1">
    <source>
        <dbReference type="EMBL" id="CAB4038501.1"/>
    </source>
</evidence>
<gene>
    <name evidence="1" type="ORF">PACLA_8A084375</name>
</gene>
<dbReference type="AlphaFoldDB" id="A0A6S7K5B2"/>
<evidence type="ECO:0000313" key="2">
    <source>
        <dbReference type="Proteomes" id="UP001152795"/>
    </source>
</evidence>
<reference evidence="1" key="1">
    <citation type="submission" date="2020-04" db="EMBL/GenBank/DDBJ databases">
        <authorList>
            <person name="Alioto T."/>
            <person name="Alioto T."/>
            <person name="Gomez Garrido J."/>
        </authorList>
    </citation>
    <scope>NUCLEOTIDE SEQUENCE</scope>
    <source>
        <strain evidence="1">A484AB</strain>
    </source>
</reference>
<protein>
    <submittedName>
        <fullName evidence="1">Uncharacterized protein</fullName>
    </submittedName>
</protein>
<comment type="caution">
    <text evidence="1">The sequence shown here is derived from an EMBL/GenBank/DDBJ whole genome shotgun (WGS) entry which is preliminary data.</text>
</comment>